<dbReference type="PROSITE" id="PS50011">
    <property type="entry name" value="PROTEIN_KINASE_DOM"/>
    <property type="match status" value="1"/>
</dbReference>
<reference evidence="3" key="1">
    <citation type="submission" date="2025-08" db="UniProtKB">
        <authorList>
            <consortium name="Ensembl"/>
        </authorList>
    </citation>
    <scope>IDENTIFICATION</scope>
</reference>
<dbReference type="AlphaFoldDB" id="A0A2K6U5C4"/>
<name>A0A2K6U5C4_SAIBB</name>
<dbReference type="InterPro" id="IPR011009">
    <property type="entry name" value="Kinase-like_dom_sf"/>
</dbReference>
<evidence type="ECO:0000313" key="3">
    <source>
        <dbReference type="Ensembl" id="ENSSBOP00000027112.1"/>
    </source>
</evidence>
<accession>A0A2K6U5C4</accession>
<evidence type="ECO:0000259" key="2">
    <source>
        <dbReference type="PROSITE" id="PS50011"/>
    </source>
</evidence>
<dbReference type="GeneTree" id="ENSGT00940000155373"/>
<evidence type="ECO:0000256" key="1">
    <source>
        <dbReference type="PROSITE-ProRule" id="PRU10141"/>
    </source>
</evidence>
<feature type="domain" description="Protein kinase" evidence="2">
    <location>
        <begin position="19"/>
        <end position="71"/>
    </location>
</feature>
<dbReference type="Ensembl" id="ENSSBOT00000043988.1">
    <property type="protein sequence ID" value="ENSSBOP00000027112.1"/>
    <property type="gene ID" value="ENSSBOG00000029988.1"/>
</dbReference>
<evidence type="ECO:0000313" key="4">
    <source>
        <dbReference type="Proteomes" id="UP000233220"/>
    </source>
</evidence>
<dbReference type="Proteomes" id="UP000233220">
    <property type="component" value="Unplaced"/>
</dbReference>
<dbReference type="GO" id="GO:0005524">
    <property type="term" value="F:ATP binding"/>
    <property type="evidence" value="ECO:0007669"/>
    <property type="project" value="UniProtKB-UniRule"/>
</dbReference>
<keyword evidence="1" id="KW-0067">ATP-binding</keyword>
<protein>
    <recommendedName>
        <fullName evidence="2">Protein kinase domain-containing protein</fullName>
    </recommendedName>
</protein>
<dbReference type="Gene3D" id="3.30.200.20">
    <property type="entry name" value="Phosphorylase Kinase, domain 1"/>
    <property type="match status" value="1"/>
</dbReference>
<organism evidence="3 4">
    <name type="scientific">Saimiri boliviensis boliviensis</name>
    <name type="common">Bolivian squirrel monkey</name>
    <dbReference type="NCBI Taxonomy" id="39432"/>
    <lineage>
        <taxon>Eukaryota</taxon>
        <taxon>Metazoa</taxon>
        <taxon>Chordata</taxon>
        <taxon>Craniata</taxon>
        <taxon>Vertebrata</taxon>
        <taxon>Euteleostomi</taxon>
        <taxon>Mammalia</taxon>
        <taxon>Eutheria</taxon>
        <taxon>Euarchontoglires</taxon>
        <taxon>Primates</taxon>
        <taxon>Haplorrhini</taxon>
        <taxon>Platyrrhini</taxon>
        <taxon>Cebidae</taxon>
        <taxon>Saimiriinae</taxon>
        <taxon>Saimiri</taxon>
    </lineage>
</organism>
<sequence>MAKQYDLVECTFCDEITKYEKLTKIGQGTFGEVFKAKHRKTCQKVALKKVWMENEKEGFPITDLNSVGMSF</sequence>
<dbReference type="SUPFAM" id="SSF56112">
    <property type="entry name" value="Protein kinase-like (PK-like)"/>
    <property type="match status" value="1"/>
</dbReference>
<dbReference type="Pfam" id="PF00069">
    <property type="entry name" value="Pkinase"/>
    <property type="match status" value="1"/>
</dbReference>
<dbReference type="PROSITE" id="PS00107">
    <property type="entry name" value="PROTEIN_KINASE_ATP"/>
    <property type="match status" value="1"/>
</dbReference>
<feature type="binding site" evidence="1">
    <location>
        <position position="48"/>
    </location>
    <ligand>
        <name>ATP</name>
        <dbReference type="ChEBI" id="CHEBI:30616"/>
    </ligand>
</feature>
<reference evidence="3" key="2">
    <citation type="submission" date="2025-09" db="UniProtKB">
        <authorList>
            <consortium name="Ensembl"/>
        </authorList>
    </citation>
    <scope>IDENTIFICATION</scope>
</reference>
<proteinExistence type="predicted"/>
<keyword evidence="1" id="KW-0547">Nucleotide-binding</keyword>
<dbReference type="InterPro" id="IPR017441">
    <property type="entry name" value="Protein_kinase_ATP_BS"/>
</dbReference>
<dbReference type="GO" id="GO:0004672">
    <property type="term" value="F:protein kinase activity"/>
    <property type="evidence" value="ECO:0007669"/>
    <property type="project" value="InterPro"/>
</dbReference>
<dbReference type="InterPro" id="IPR000719">
    <property type="entry name" value="Prot_kinase_dom"/>
</dbReference>
<keyword evidence="4" id="KW-1185">Reference proteome</keyword>